<evidence type="ECO:0000313" key="4">
    <source>
        <dbReference type="Proteomes" id="UP000634136"/>
    </source>
</evidence>
<protein>
    <submittedName>
        <fullName evidence="3">UDP-glycosyltransferase 87A1-like</fullName>
    </submittedName>
</protein>
<comment type="similarity">
    <text evidence="1">Belongs to the UDP-glycosyltransferase family.</text>
</comment>
<dbReference type="EMBL" id="JAAIUW010000009">
    <property type="protein sequence ID" value="KAF7816162.1"/>
    <property type="molecule type" value="Genomic_DNA"/>
</dbReference>
<dbReference type="GO" id="GO:0035251">
    <property type="term" value="F:UDP-glucosyltransferase activity"/>
    <property type="evidence" value="ECO:0007669"/>
    <property type="project" value="TreeGrafter"/>
</dbReference>
<dbReference type="PANTHER" id="PTHR48047">
    <property type="entry name" value="GLYCOSYLTRANSFERASE"/>
    <property type="match status" value="1"/>
</dbReference>
<evidence type="ECO:0000256" key="2">
    <source>
        <dbReference type="ARBA" id="ARBA00022676"/>
    </source>
</evidence>
<comment type="caution">
    <text evidence="3">The sequence shown here is derived from an EMBL/GenBank/DDBJ whole genome shotgun (WGS) entry which is preliminary data.</text>
</comment>
<keyword evidence="2" id="KW-0328">Glycosyltransferase</keyword>
<keyword evidence="3" id="KW-0808">Transferase</keyword>
<evidence type="ECO:0000313" key="3">
    <source>
        <dbReference type="EMBL" id="KAF7816162.1"/>
    </source>
</evidence>
<dbReference type="PANTHER" id="PTHR48047:SF95">
    <property type="entry name" value="CYANOHYDRIN BETA-GLUCOSYLTRANSFERASE-RELATED"/>
    <property type="match status" value="1"/>
</dbReference>
<gene>
    <name evidence="3" type="ORF">G2W53_030131</name>
</gene>
<dbReference type="Proteomes" id="UP000634136">
    <property type="component" value="Unassembled WGS sequence"/>
</dbReference>
<dbReference type="OrthoDB" id="5835829at2759"/>
<keyword evidence="4" id="KW-1185">Reference proteome</keyword>
<proteinExistence type="inferred from homology"/>
<dbReference type="Gene3D" id="3.40.50.2000">
    <property type="entry name" value="Glycogen Phosphorylase B"/>
    <property type="match status" value="1"/>
</dbReference>
<organism evidence="3 4">
    <name type="scientific">Senna tora</name>
    <dbReference type="NCBI Taxonomy" id="362788"/>
    <lineage>
        <taxon>Eukaryota</taxon>
        <taxon>Viridiplantae</taxon>
        <taxon>Streptophyta</taxon>
        <taxon>Embryophyta</taxon>
        <taxon>Tracheophyta</taxon>
        <taxon>Spermatophyta</taxon>
        <taxon>Magnoliopsida</taxon>
        <taxon>eudicotyledons</taxon>
        <taxon>Gunneridae</taxon>
        <taxon>Pentapetalae</taxon>
        <taxon>rosids</taxon>
        <taxon>fabids</taxon>
        <taxon>Fabales</taxon>
        <taxon>Fabaceae</taxon>
        <taxon>Caesalpinioideae</taxon>
        <taxon>Cassia clade</taxon>
        <taxon>Senna</taxon>
    </lineage>
</organism>
<reference evidence="3" key="1">
    <citation type="submission" date="2020-09" db="EMBL/GenBank/DDBJ databases">
        <title>Genome-Enabled Discovery of Anthraquinone Biosynthesis in Senna tora.</title>
        <authorList>
            <person name="Kang S.-H."/>
            <person name="Pandey R.P."/>
            <person name="Lee C.-M."/>
            <person name="Sim J.-S."/>
            <person name="Jeong J.-T."/>
            <person name="Choi B.-S."/>
            <person name="Jung M."/>
            <person name="Ginzburg D."/>
            <person name="Zhao K."/>
            <person name="Won S.Y."/>
            <person name="Oh T.-J."/>
            <person name="Yu Y."/>
            <person name="Kim N.-H."/>
            <person name="Lee O.R."/>
            <person name="Lee T.-H."/>
            <person name="Bashyal P."/>
            <person name="Kim T.-S."/>
            <person name="Lee W.-H."/>
            <person name="Kawkins C."/>
            <person name="Kim C.-K."/>
            <person name="Kim J.S."/>
            <person name="Ahn B.O."/>
            <person name="Rhee S.Y."/>
            <person name="Sohng J.K."/>
        </authorList>
    </citation>
    <scope>NUCLEOTIDE SEQUENCE</scope>
    <source>
        <tissue evidence="3">Leaf</tissue>
    </source>
</reference>
<name>A0A834T6F9_9FABA</name>
<dbReference type="SUPFAM" id="SSF53756">
    <property type="entry name" value="UDP-Glycosyltransferase/glycogen phosphorylase"/>
    <property type="match status" value="1"/>
</dbReference>
<evidence type="ECO:0000256" key="1">
    <source>
        <dbReference type="ARBA" id="ARBA00009995"/>
    </source>
</evidence>
<sequence>MIHFSFHISTLIYFHIRCSLHICSIKISITISSLRNSAKEGVFAGVPFLTLPIIMDQGLDSKIIVEDRKVGWRVKEDVRIDSLVRKDEIVKLLNKFMDFENDQVMRDMRRRVKELQHSCQRDIAPGRSFHDINAFITEITKIGIK</sequence>
<dbReference type="AlphaFoldDB" id="A0A834T6F9"/>
<accession>A0A834T6F9</accession>